<dbReference type="InterPro" id="IPR036188">
    <property type="entry name" value="FAD/NAD-bd_sf"/>
</dbReference>
<keyword evidence="5" id="KW-1185">Reference proteome</keyword>
<feature type="domain" description="FAD-binding" evidence="3">
    <location>
        <begin position="3"/>
        <end position="353"/>
    </location>
</feature>
<dbReference type="Proteomes" id="UP000037020">
    <property type="component" value="Unassembled WGS sequence"/>
</dbReference>
<dbReference type="Pfam" id="PF01494">
    <property type="entry name" value="FAD_binding_3"/>
    <property type="match status" value="1"/>
</dbReference>
<proteinExistence type="inferred from homology"/>
<reference evidence="4 5" key="1">
    <citation type="submission" date="2015-07" db="EMBL/GenBank/DDBJ databases">
        <authorList>
            <person name="Ju K.-S."/>
            <person name="Doroghazi J.R."/>
            <person name="Metcalf W.W."/>
        </authorList>
    </citation>
    <scope>NUCLEOTIDE SEQUENCE [LARGE SCALE GENOMIC DNA]</scope>
    <source>
        <strain evidence="4 5">NRRL B-3589</strain>
    </source>
</reference>
<dbReference type="PANTHER" id="PTHR43747">
    <property type="entry name" value="FAD-BINDING PROTEIN"/>
    <property type="match status" value="1"/>
</dbReference>
<protein>
    <recommendedName>
        <fullName evidence="3">FAD-binding domain-containing protein</fullName>
    </recommendedName>
</protein>
<dbReference type="SUPFAM" id="SSF51905">
    <property type="entry name" value="FAD/NAD(P)-binding domain"/>
    <property type="match status" value="1"/>
</dbReference>
<evidence type="ECO:0000259" key="3">
    <source>
        <dbReference type="Pfam" id="PF01494"/>
    </source>
</evidence>
<dbReference type="EMBL" id="LGUT01001256">
    <property type="protein sequence ID" value="KOG89318.1"/>
    <property type="molecule type" value="Genomic_DNA"/>
</dbReference>
<dbReference type="Gene3D" id="3.50.50.60">
    <property type="entry name" value="FAD/NAD(P)-binding domain"/>
    <property type="match status" value="1"/>
</dbReference>
<keyword evidence="1" id="KW-0560">Oxidoreductase</keyword>
<accession>A0ABR5J776</accession>
<dbReference type="PANTHER" id="PTHR43747:SF5">
    <property type="entry name" value="FAD-BINDING DOMAIN-CONTAINING PROTEIN"/>
    <property type="match status" value="1"/>
</dbReference>
<dbReference type="InterPro" id="IPR002938">
    <property type="entry name" value="FAD-bd"/>
</dbReference>
<organism evidence="4 5">
    <name type="scientific">Streptomyces varsoviensis</name>
    <dbReference type="NCBI Taxonomy" id="67373"/>
    <lineage>
        <taxon>Bacteria</taxon>
        <taxon>Bacillati</taxon>
        <taxon>Actinomycetota</taxon>
        <taxon>Actinomycetes</taxon>
        <taxon>Kitasatosporales</taxon>
        <taxon>Streptomycetaceae</taxon>
        <taxon>Streptomyces</taxon>
    </lineage>
</organism>
<evidence type="ECO:0000313" key="4">
    <source>
        <dbReference type="EMBL" id="KOG89318.1"/>
    </source>
</evidence>
<sequence>MLGGSLPAATLATVLAAGGARVTVIDAAQPPPFPPGEMGVHAAGLFRVLAERYKAPELARLATVKDIHTHVTRTVGAEHCHSFVYHREGRPQDPAELLQVCPPKGAPPEPHFHRPDIDAYLLRCARERGADVRRGGKVSGAAAGPDGAAVRLSDGTEVRARYLVDASGPDSPLVSALGLRQEPAPFATASRTLAAHMTGVRPFADAVADRAAAYRPALPWHRGSMHHLTDGAYLAVLPLGNHPDSTGGLFSVALTLDARRFPPREGPGRTPEEEFRAFVARFPTLVDQFAYAAAEGPWLATERNQYAASRTVGDRWCLIGDAAGYVDPFISRGLGLTLEAVNALARRLLDAVRDGDFSTERFAEVGELTRDQLAANDELAAMVHASLCDPALVRAVLFVLEAGFRFGGFPLLAAWSELRSTGGDAALRALETVPHRGHVFAGHEGYHRLFTAAGATCAAVAAGELDARTASERIFRSVREAEFVPAAFKLDDPAARSLRITPVTLLRLALWSVTGAPKDIAPLVRAGIKSVLKGG</sequence>
<evidence type="ECO:0000256" key="2">
    <source>
        <dbReference type="ARBA" id="ARBA00038396"/>
    </source>
</evidence>
<dbReference type="InterPro" id="IPR050816">
    <property type="entry name" value="Flavin-dep_Halogenase_NPB"/>
</dbReference>
<name>A0ABR5J776_9ACTN</name>
<comment type="caution">
    <text evidence="4">The sequence shown here is derived from an EMBL/GenBank/DDBJ whole genome shotgun (WGS) entry which is preliminary data.</text>
</comment>
<evidence type="ECO:0000256" key="1">
    <source>
        <dbReference type="ARBA" id="ARBA00023002"/>
    </source>
</evidence>
<evidence type="ECO:0000313" key="5">
    <source>
        <dbReference type="Proteomes" id="UP000037020"/>
    </source>
</evidence>
<gene>
    <name evidence="4" type="ORF">ADK38_14970</name>
</gene>
<comment type="similarity">
    <text evidence="2">Belongs to the flavin-dependent halogenase family. Bacterial tryptophan halogenase subfamily.</text>
</comment>